<proteinExistence type="predicted"/>
<dbReference type="EMBL" id="SRYB01000030">
    <property type="protein sequence ID" value="TGY77118.1"/>
    <property type="molecule type" value="Genomic_DNA"/>
</dbReference>
<reference evidence="1" key="1">
    <citation type="submission" date="2019-04" db="EMBL/GenBank/DDBJ databases">
        <title>Microbes associate with the intestines of laboratory mice.</title>
        <authorList>
            <person name="Navarre W."/>
            <person name="Wong E."/>
            <person name="Huang K."/>
            <person name="Tropini C."/>
            <person name="Ng K."/>
            <person name="Yu B."/>
        </authorList>
    </citation>
    <scope>NUCLEOTIDE SEQUENCE</scope>
    <source>
        <strain evidence="1">NM04_E33</strain>
    </source>
</reference>
<name>A0AC61RDU0_9BACT</name>
<evidence type="ECO:0000313" key="2">
    <source>
        <dbReference type="Proteomes" id="UP000306319"/>
    </source>
</evidence>
<protein>
    <submittedName>
        <fullName evidence="1">DUF4924 family protein</fullName>
    </submittedName>
</protein>
<dbReference type="Proteomes" id="UP000306319">
    <property type="component" value="Unassembled WGS sequence"/>
</dbReference>
<evidence type="ECO:0000313" key="1">
    <source>
        <dbReference type="EMBL" id="TGY77118.1"/>
    </source>
</evidence>
<gene>
    <name evidence="1" type="ORF">E5331_16100</name>
</gene>
<keyword evidence="2" id="KW-1185">Reference proteome</keyword>
<sequence>MITASIKKRENIAEYLLYMWQIEDLIRANNLDIDKIQSTIIDKYPDLTIEQKKEMRDWYESFIDMMRREGLIKSGHLQINKNVIIALDDLHQRLLSDTKFASYSAQFYHTLPIIVELRAKAGENKVGEIETCFNALYGILMLRLQGKEIGEETTQAVSQIAKFLALLSYYYKKDYNNQLFNDEADSQK</sequence>
<comment type="caution">
    <text evidence="1">The sequence shown here is derived from an EMBL/GenBank/DDBJ whole genome shotgun (WGS) entry which is preliminary data.</text>
</comment>
<accession>A0AC61RDU0</accession>
<organism evidence="1 2">
    <name type="scientific">Lepagella muris</name>
    <dbReference type="NCBI Taxonomy" id="3032870"/>
    <lineage>
        <taxon>Bacteria</taxon>
        <taxon>Pseudomonadati</taxon>
        <taxon>Bacteroidota</taxon>
        <taxon>Bacteroidia</taxon>
        <taxon>Bacteroidales</taxon>
        <taxon>Muribaculaceae</taxon>
        <taxon>Lepagella</taxon>
    </lineage>
</organism>